<dbReference type="GO" id="GO:0005524">
    <property type="term" value="F:ATP binding"/>
    <property type="evidence" value="ECO:0007669"/>
    <property type="project" value="UniProtKB-KW"/>
</dbReference>
<evidence type="ECO:0000256" key="6">
    <source>
        <dbReference type="ARBA" id="ARBA00022679"/>
    </source>
</evidence>
<keyword evidence="10" id="KW-0067">ATP-binding</keyword>
<dbReference type="SMART" id="SM00304">
    <property type="entry name" value="HAMP"/>
    <property type="match status" value="1"/>
</dbReference>
<dbReference type="SUPFAM" id="SSF55874">
    <property type="entry name" value="ATPase domain of HSP90 chaperone/DNA topoisomerase II/histidine kinase"/>
    <property type="match status" value="1"/>
</dbReference>
<dbReference type="SUPFAM" id="SSF158472">
    <property type="entry name" value="HAMP domain-like"/>
    <property type="match status" value="1"/>
</dbReference>
<evidence type="ECO:0000259" key="16">
    <source>
        <dbReference type="PROSITE" id="PS50885"/>
    </source>
</evidence>
<dbReference type="InterPro" id="IPR003594">
    <property type="entry name" value="HATPase_dom"/>
</dbReference>
<dbReference type="InterPro" id="IPR035965">
    <property type="entry name" value="PAS-like_dom_sf"/>
</dbReference>
<evidence type="ECO:0000256" key="4">
    <source>
        <dbReference type="ARBA" id="ARBA00022475"/>
    </source>
</evidence>
<dbReference type="SMART" id="SM00387">
    <property type="entry name" value="HATPase_c"/>
    <property type="match status" value="1"/>
</dbReference>
<dbReference type="Pfam" id="PF00512">
    <property type="entry name" value="HisKA"/>
    <property type="match status" value="1"/>
</dbReference>
<keyword evidence="5" id="KW-0597">Phosphoprotein</keyword>
<dbReference type="PRINTS" id="PR00344">
    <property type="entry name" value="BCTRLSENSOR"/>
</dbReference>
<dbReference type="CDD" id="cd06225">
    <property type="entry name" value="HAMP"/>
    <property type="match status" value="1"/>
</dbReference>
<keyword evidence="9" id="KW-0418">Kinase</keyword>
<evidence type="ECO:0000256" key="2">
    <source>
        <dbReference type="ARBA" id="ARBA00004651"/>
    </source>
</evidence>
<dbReference type="PANTHER" id="PTHR43065">
    <property type="entry name" value="SENSOR HISTIDINE KINASE"/>
    <property type="match status" value="1"/>
</dbReference>
<dbReference type="OrthoDB" id="9815750at2"/>
<keyword evidence="4" id="KW-1003">Cell membrane</keyword>
<comment type="caution">
    <text evidence="17">The sequence shown here is derived from an EMBL/GenBank/DDBJ whole genome shotgun (WGS) entry which is preliminary data.</text>
</comment>
<dbReference type="InterPro" id="IPR000014">
    <property type="entry name" value="PAS"/>
</dbReference>
<dbReference type="PIRSF" id="PIRSF037532">
    <property type="entry name" value="STHK_NtrY"/>
    <property type="match status" value="1"/>
</dbReference>
<keyword evidence="13 14" id="KW-0472">Membrane</keyword>
<evidence type="ECO:0000256" key="10">
    <source>
        <dbReference type="ARBA" id="ARBA00022840"/>
    </source>
</evidence>
<feature type="domain" description="HAMP" evidence="16">
    <location>
        <begin position="333"/>
        <end position="385"/>
    </location>
</feature>
<dbReference type="InterPro" id="IPR004358">
    <property type="entry name" value="Sig_transdc_His_kin-like_C"/>
</dbReference>
<dbReference type="Gene3D" id="6.10.340.10">
    <property type="match status" value="1"/>
</dbReference>
<dbReference type="Pfam" id="PF00672">
    <property type="entry name" value="HAMP"/>
    <property type="match status" value="1"/>
</dbReference>
<proteinExistence type="predicted"/>
<dbReference type="Gene3D" id="3.30.450.20">
    <property type="entry name" value="PAS domain"/>
    <property type="match status" value="1"/>
</dbReference>
<evidence type="ECO:0000256" key="12">
    <source>
        <dbReference type="ARBA" id="ARBA00023012"/>
    </source>
</evidence>
<dbReference type="SUPFAM" id="SSF55785">
    <property type="entry name" value="PYP-like sensor domain (PAS domain)"/>
    <property type="match status" value="1"/>
</dbReference>
<keyword evidence="11 14" id="KW-1133">Transmembrane helix</keyword>
<dbReference type="Proteomes" id="UP000319212">
    <property type="component" value="Unassembled WGS sequence"/>
</dbReference>
<reference evidence="17 18" key="1">
    <citation type="journal article" date="2019" name="Environ. Microbiol.">
        <title>Species interactions and distinct microbial communities in high Arctic permafrost affected cryosols are associated with the CH4 and CO2 gas fluxes.</title>
        <authorList>
            <person name="Altshuler I."/>
            <person name="Hamel J."/>
            <person name="Turney S."/>
            <person name="Magnuson E."/>
            <person name="Levesque R."/>
            <person name="Greer C."/>
            <person name="Whyte L.G."/>
        </authorList>
    </citation>
    <scope>NUCLEOTIDE SEQUENCE [LARGE SCALE GENOMIC DNA]</scope>
    <source>
        <strain evidence="17 18">S06.C</strain>
    </source>
</reference>
<dbReference type="SMART" id="SM00091">
    <property type="entry name" value="PAS"/>
    <property type="match status" value="1"/>
</dbReference>
<evidence type="ECO:0000256" key="9">
    <source>
        <dbReference type="ARBA" id="ARBA00022777"/>
    </source>
</evidence>
<dbReference type="InterPro" id="IPR003660">
    <property type="entry name" value="HAMP_dom"/>
</dbReference>
<evidence type="ECO:0000256" key="11">
    <source>
        <dbReference type="ARBA" id="ARBA00022989"/>
    </source>
</evidence>
<dbReference type="SUPFAM" id="SSF47384">
    <property type="entry name" value="Homodimeric domain of signal transducing histidine kinase"/>
    <property type="match status" value="1"/>
</dbReference>
<keyword evidence="7 14" id="KW-0812">Transmembrane</keyword>
<evidence type="ECO:0000256" key="13">
    <source>
        <dbReference type="ARBA" id="ARBA00023136"/>
    </source>
</evidence>
<feature type="transmembrane region" description="Helical" evidence="14">
    <location>
        <begin position="57"/>
        <end position="83"/>
    </location>
</feature>
<keyword evidence="12" id="KW-0902">Two-component regulatory system</keyword>
<feature type="transmembrane region" description="Helical" evidence="14">
    <location>
        <begin position="95"/>
        <end position="117"/>
    </location>
</feature>
<evidence type="ECO:0000259" key="15">
    <source>
        <dbReference type="PROSITE" id="PS50109"/>
    </source>
</evidence>
<protein>
    <recommendedName>
        <fullName evidence="3">histidine kinase</fullName>
        <ecNumber evidence="3">2.7.13.3</ecNumber>
    </recommendedName>
</protein>
<dbReference type="EC" id="2.7.13.3" evidence="3"/>
<feature type="transmembrane region" description="Helical" evidence="14">
    <location>
        <begin position="23"/>
        <end position="45"/>
    </location>
</feature>
<evidence type="ECO:0000256" key="8">
    <source>
        <dbReference type="ARBA" id="ARBA00022741"/>
    </source>
</evidence>
<keyword evidence="8" id="KW-0547">Nucleotide-binding</keyword>
<comment type="catalytic activity">
    <reaction evidence="1">
        <text>ATP + protein L-histidine = ADP + protein N-phospho-L-histidine.</text>
        <dbReference type="EC" id="2.7.13.3"/>
    </reaction>
</comment>
<dbReference type="PROSITE" id="PS50109">
    <property type="entry name" value="HIS_KIN"/>
    <property type="match status" value="1"/>
</dbReference>
<dbReference type="GO" id="GO:0005886">
    <property type="term" value="C:plasma membrane"/>
    <property type="evidence" value="ECO:0007669"/>
    <property type="project" value="UniProtKB-SubCell"/>
</dbReference>
<dbReference type="AlphaFoldDB" id="A0A502DDN7"/>
<dbReference type="EMBL" id="RCZI01000011">
    <property type="protein sequence ID" value="TPG22830.1"/>
    <property type="molecule type" value="Genomic_DNA"/>
</dbReference>
<comment type="subcellular location">
    <subcellularLocation>
        <location evidence="2">Cell membrane</location>
        <topology evidence="2">Multi-pass membrane protein</topology>
    </subcellularLocation>
</comment>
<sequence>MSPDVSGGVVGSKAARRARAVRWAVGVIAALVTAMGLVLMFLLALATNNRVLYEENYARLFGINVVVATLLILVIGWVAFRLVRRLRQGKFGSRLLIKLAAIFALVGVVPGVLVYFVSYQFVSRSIESWFDVKVEGALDAGLNLGRATLDSLSADLSAKTRTASSQLADVADTSAGLMLERLRDQLGASDVVLWTGAGQVVASAGASRFQINPERPTPQQFRQVRADRSIAHIDGLDETPVAGQPAPVATVRALALVQRPGFEFNTEPRFLQVTQPLPPAVVANALAVQEANREYQERSLARDGLRRMYIGTLTLCLFLAVFGAVLLAVLFGNGLARPLLVLADGVRQVAGGDLRPTVVLQGKDELGGLTRSFAVMTQQLADARAAVEQTVGELDAARGNLQTILDNLTSGVIVLDAAGTVLSTNPGATRVLRAPLAAFEGQPLREVPGLADFAQNVQQQFDDFEVERAQHGLDHWQHAFELHANNFGMAQDAINIVARGAELPGAERLLVFDDISEIVSAQRAQAWGEVARRLAHEIKNPLTPIQLSAERLEMKLSGKVAPPEQAILTKSVKTIVDQVDAMKRLVNEFRDYARLPAADLKPVDLNALVSDVLQLYGAENTPIVLRCELDERCPPIRGDAQQIRQVIHNLLQNAQDAAEAAAAGTGRTGEVIIRTRLGDSGQRVRLTVQDSGPGFAENILKKAFEPYVTTKVRGTGLGLAVVKKIADEHGARIELSNRTVDGAVAGAQVSLSFALAGEPQVAVAHTEASKPPVA</sequence>
<evidence type="ECO:0000313" key="18">
    <source>
        <dbReference type="Proteomes" id="UP000319212"/>
    </source>
</evidence>
<accession>A0A502DDN7</accession>
<dbReference type="PANTHER" id="PTHR43065:SF10">
    <property type="entry name" value="PEROXIDE STRESS-ACTIVATED HISTIDINE KINASE MAK3"/>
    <property type="match status" value="1"/>
</dbReference>
<dbReference type="InterPro" id="IPR003661">
    <property type="entry name" value="HisK_dim/P_dom"/>
</dbReference>
<evidence type="ECO:0000256" key="3">
    <source>
        <dbReference type="ARBA" id="ARBA00012438"/>
    </source>
</evidence>
<dbReference type="InterPro" id="IPR036097">
    <property type="entry name" value="HisK_dim/P_sf"/>
</dbReference>
<dbReference type="InterPro" id="IPR045671">
    <property type="entry name" value="NtrY-like_N"/>
</dbReference>
<dbReference type="SMART" id="SM00388">
    <property type="entry name" value="HisKA"/>
    <property type="match status" value="1"/>
</dbReference>
<dbReference type="RefSeq" id="WP_140845132.1">
    <property type="nucleotide sequence ID" value="NZ_RCZI01000011.1"/>
</dbReference>
<dbReference type="InterPro" id="IPR017232">
    <property type="entry name" value="NtrY"/>
</dbReference>
<name>A0A502DDN7_9BURK</name>
<dbReference type="InterPro" id="IPR005467">
    <property type="entry name" value="His_kinase_dom"/>
</dbReference>
<keyword evidence="6" id="KW-0808">Transferase</keyword>
<dbReference type="Gene3D" id="1.10.287.130">
    <property type="match status" value="1"/>
</dbReference>
<dbReference type="Gene3D" id="3.30.565.10">
    <property type="entry name" value="Histidine kinase-like ATPase, C-terminal domain"/>
    <property type="match status" value="1"/>
</dbReference>
<dbReference type="CDD" id="cd00082">
    <property type="entry name" value="HisKA"/>
    <property type="match status" value="1"/>
</dbReference>
<evidence type="ECO:0000256" key="5">
    <source>
        <dbReference type="ARBA" id="ARBA00022553"/>
    </source>
</evidence>
<dbReference type="GO" id="GO:0000155">
    <property type="term" value="F:phosphorelay sensor kinase activity"/>
    <property type="evidence" value="ECO:0007669"/>
    <property type="project" value="InterPro"/>
</dbReference>
<evidence type="ECO:0000256" key="7">
    <source>
        <dbReference type="ARBA" id="ARBA00022692"/>
    </source>
</evidence>
<evidence type="ECO:0000256" key="14">
    <source>
        <dbReference type="SAM" id="Phobius"/>
    </source>
</evidence>
<gene>
    <name evidence="17" type="ORF">EAH82_20920</name>
</gene>
<dbReference type="Pfam" id="PF19312">
    <property type="entry name" value="NtrY_N"/>
    <property type="match status" value="1"/>
</dbReference>
<evidence type="ECO:0000313" key="17">
    <source>
        <dbReference type="EMBL" id="TPG22830.1"/>
    </source>
</evidence>
<feature type="domain" description="Histidine kinase" evidence="15">
    <location>
        <begin position="533"/>
        <end position="757"/>
    </location>
</feature>
<evidence type="ECO:0000256" key="1">
    <source>
        <dbReference type="ARBA" id="ARBA00000085"/>
    </source>
</evidence>
<dbReference type="InterPro" id="IPR036890">
    <property type="entry name" value="HATPase_C_sf"/>
</dbReference>
<dbReference type="PROSITE" id="PS50885">
    <property type="entry name" value="HAMP"/>
    <property type="match status" value="1"/>
</dbReference>
<organism evidence="17 18">
    <name type="scientific">Variovorax guangxiensis</name>
    <dbReference type="NCBI Taxonomy" id="1775474"/>
    <lineage>
        <taxon>Bacteria</taxon>
        <taxon>Pseudomonadati</taxon>
        <taxon>Pseudomonadota</taxon>
        <taxon>Betaproteobacteria</taxon>
        <taxon>Burkholderiales</taxon>
        <taxon>Comamonadaceae</taxon>
        <taxon>Variovorax</taxon>
    </lineage>
</organism>
<feature type="transmembrane region" description="Helical" evidence="14">
    <location>
        <begin position="308"/>
        <end position="331"/>
    </location>
</feature>
<dbReference type="Pfam" id="PF02518">
    <property type="entry name" value="HATPase_c"/>
    <property type="match status" value="1"/>
</dbReference>